<dbReference type="Proteomes" id="UP000011116">
    <property type="component" value="Chromosome 2H"/>
</dbReference>
<dbReference type="PANTHER" id="PTHR36478:SF16">
    <property type="entry name" value="LISH DOMAIN-CONTAINING PROTEIN"/>
    <property type="match status" value="1"/>
</dbReference>
<dbReference type="OrthoDB" id="600596at2759"/>
<reference evidence="2" key="1">
    <citation type="journal article" date="2011" name="Plant Physiol.">
        <title>Comprehensive sequence analysis of 24,783 barley full-length cDNAs derived from 12 clone libraries.</title>
        <authorList>
            <person name="Matsumoto T."/>
            <person name="Tanaka T."/>
            <person name="Sakai H."/>
            <person name="Amano N."/>
            <person name="Kanamori H."/>
            <person name="Kurita K."/>
            <person name="Kikuta A."/>
            <person name="Kamiya K."/>
            <person name="Yamamoto M."/>
            <person name="Ikawa H."/>
            <person name="Fujii N."/>
            <person name="Hori K."/>
            <person name="Itoh T."/>
            <person name="Sato K."/>
        </authorList>
    </citation>
    <scope>NUCLEOTIDE SEQUENCE</scope>
    <source>
        <tissue evidence="2">Flower</tissue>
    </source>
</reference>
<evidence type="ECO:0000313" key="4">
    <source>
        <dbReference type="Proteomes" id="UP000011116"/>
    </source>
</evidence>
<dbReference type="PANTHER" id="PTHR36478">
    <property type="entry name" value="OS04G0614237 PROTEIN-RELATED"/>
    <property type="match status" value="1"/>
</dbReference>
<dbReference type="EnsemblPlants" id="HORVU.MOREX.r3.2HG0193280.1">
    <property type="protein sequence ID" value="HORVU.MOREX.r3.2HG0193280.1"/>
    <property type="gene ID" value="HORVU.MOREX.r3.2HG0193280"/>
</dbReference>
<dbReference type="RefSeq" id="XP_044967767.1">
    <property type="nucleotide sequence ID" value="XM_045111832.1"/>
</dbReference>
<sequence>MERIDALEPGVGMLADYPFVRRLRNRRLIVYLYLQGFESAYDRIVHETDLYMSRRRLKQLVACGQWTKALGYIRRFVPPAIGGVEARTLYIFLDTFWAVENAAAACSAGAPVATAVYKHDVGILTTMCAGNTKLSSILHKIHHSPQFRASLDWKMVREKASLVADDLVNHSPELRRRSLLPNGPRSPHDLLPIGPRRPRRQRRETSWRPTTSAIVKSYLNRKRSLPSSSPVFGLNSEGRNRVVDLIEDCIKDGRLPELHQGHLLQSSAMEGAFITPFSQTMLGTTGPAKNIETSSVINAGNPTCTGLPNYLCWYPPVANSGIQVSRPAETSGFTSATNAGVAD</sequence>
<reference evidence="3" key="4">
    <citation type="submission" date="2022-01" db="UniProtKB">
        <authorList>
            <consortium name="EnsemblPlants"/>
        </authorList>
    </citation>
    <scope>IDENTIFICATION</scope>
    <source>
        <strain evidence="3">subsp. vulgare</strain>
    </source>
</reference>
<dbReference type="KEGG" id="hvg:123427719"/>
<feature type="region of interest" description="Disordered" evidence="1">
    <location>
        <begin position="175"/>
        <end position="210"/>
    </location>
</feature>
<organism evidence="2">
    <name type="scientific">Hordeum vulgare subsp. vulgare</name>
    <name type="common">Domesticated barley</name>
    <dbReference type="NCBI Taxonomy" id="112509"/>
    <lineage>
        <taxon>Eukaryota</taxon>
        <taxon>Viridiplantae</taxon>
        <taxon>Streptophyta</taxon>
        <taxon>Embryophyta</taxon>
        <taxon>Tracheophyta</taxon>
        <taxon>Spermatophyta</taxon>
        <taxon>Magnoliopsida</taxon>
        <taxon>Liliopsida</taxon>
        <taxon>Poales</taxon>
        <taxon>Poaceae</taxon>
        <taxon>BOP clade</taxon>
        <taxon>Pooideae</taxon>
        <taxon>Triticodae</taxon>
        <taxon>Triticeae</taxon>
        <taxon>Hordeinae</taxon>
        <taxon>Hordeum</taxon>
    </lineage>
</organism>
<reference evidence="3" key="3">
    <citation type="submission" date="2020-10" db="EMBL/GenBank/DDBJ databases">
        <authorList>
            <person name="Scholz U."/>
            <person name="Mascher M."/>
            <person name="Fiebig A."/>
        </authorList>
    </citation>
    <scope>NUCLEOTIDE SEQUENCE [LARGE SCALE GENOMIC DNA]</scope>
    <source>
        <strain evidence="3">cv. Morex</strain>
    </source>
</reference>
<reference evidence="4" key="2">
    <citation type="journal article" date="2012" name="Nature">
        <title>A physical, genetic and functional sequence assembly of the barley genome.</title>
        <authorList>
            <consortium name="The International Barley Genome Sequencing Consortium"/>
            <person name="Mayer K.F."/>
            <person name="Waugh R."/>
            <person name="Brown J.W."/>
            <person name="Schulman A."/>
            <person name="Langridge P."/>
            <person name="Platzer M."/>
            <person name="Fincher G.B."/>
            <person name="Muehlbauer G.J."/>
            <person name="Sato K."/>
            <person name="Close T.J."/>
            <person name="Wise R.P."/>
            <person name="Stein N."/>
        </authorList>
    </citation>
    <scope>NUCLEOTIDE SEQUENCE [LARGE SCALE GENOMIC DNA]</scope>
    <source>
        <strain evidence="4">cv. Morex</strain>
    </source>
</reference>
<name>F2EB97_HORVV</name>
<dbReference type="GeneID" id="123427719"/>
<dbReference type="Gramene" id="HORVU.MOREX.r3.2HG0193280.1">
    <property type="protein sequence ID" value="HORVU.MOREX.r3.2HG0193280.1"/>
    <property type="gene ID" value="HORVU.MOREX.r3.2HG0193280"/>
</dbReference>
<dbReference type="Gramene" id="HORVU.MOREX.r2.2HG0160250.1">
    <property type="protein sequence ID" value="HORVU.MOREX.r2.2HG0160250.1"/>
    <property type="gene ID" value="HORVU.MOREX.r2.2HG0160250"/>
</dbReference>
<keyword evidence="4" id="KW-1185">Reference proteome</keyword>
<evidence type="ECO:0000256" key="1">
    <source>
        <dbReference type="SAM" id="MobiDB-lite"/>
    </source>
</evidence>
<evidence type="ECO:0000313" key="2">
    <source>
        <dbReference type="EMBL" id="BAK04619.1"/>
    </source>
</evidence>
<evidence type="ECO:0000313" key="3">
    <source>
        <dbReference type="EnsemblPlants" id="HORVU.MOREX.r3.2HG0193280.1"/>
    </source>
</evidence>
<dbReference type="AlphaFoldDB" id="F2EB97"/>
<accession>F2EB97</accession>
<dbReference type="EMBL" id="AK373422">
    <property type="protein sequence ID" value="BAK04619.1"/>
    <property type="molecule type" value="mRNA"/>
</dbReference>
<protein>
    <submittedName>
        <fullName evidence="2">Predicted protein</fullName>
    </submittedName>
</protein>
<gene>
    <name evidence="3" type="primary">LOC123427719</name>
</gene>
<proteinExistence type="evidence at transcript level"/>